<feature type="transmembrane region" description="Helical" evidence="3">
    <location>
        <begin position="51"/>
        <end position="73"/>
    </location>
</feature>
<dbReference type="EMBL" id="JAJKBJ010000003">
    <property type="protein sequence ID" value="MCL9683313.1"/>
    <property type="molecule type" value="Genomic_DNA"/>
</dbReference>
<keyword evidence="1" id="KW-0175">Coiled coil</keyword>
<reference evidence="4" key="1">
    <citation type="submission" date="2021-11" db="EMBL/GenBank/DDBJ databases">
        <title>Legionella maioricencis sp. nov., a new species isolated from hot water samples in Mallorca.</title>
        <authorList>
            <person name="Crespi S."/>
            <person name="Drasar V."/>
            <person name="Salva-Serra F."/>
            <person name="Jaen-Luchoro D."/>
            <person name="Pineiro-Iglesias B."/>
            <person name="Aliaga F."/>
            <person name="Fernandez-Juarez V."/>
            <person name="Coll G."/>
            <person name="Moore E.R.B."/>
            <person name="Bennasar-Figueras A."/>
        </authorList>
    </citation>
    <scope>NUCLEOTIDE SEQUENCE</scope>
    <source>
        <strain evidence="4">HCPI-6</strain>
    </source>
</reference>
<dbReference type="Proteomes" id="UP001139721">
    <property type="component" value="Unassembled WGS sequence"/>
</dbReference>
<comment type="caution">
    <text evidence="4">The sequence shown here is derived from an EMBL/GenBank/DDBJ whole genome shotgun (WGS) entry which is preliminary data.</text>
</comment>
<keyword evidence="3" id="KW-1133">Transmembrane helix</keyword>
<feature type="compositionally biased region" description="Acidic residues" evidence="2">
    <location>
        <begin position="18"/>
        <end position="29"/>
    </location>
</feature>
<protein>
    <submittedName>
        <fullName evidence="4">Type IVB secretion system protein IcmG/DotF</fullName>
    </submittedName>
</protein>
<gene>
    <name evidence="4" type="primary">icmG</name>
    <name evidence="4" type="ORF">LOX96_04350</name>
</gene>
<evidence type="ECO:0000256" key="1">
    <source>
        <dbReference type="SAM" id="Coils"/>
    </source>
</evidence>
<sequence>MMADNDQNNDEYKFAELDSLDNESMEEESGLNSPTPPSQGRYPETKNVKRNALIAVGVLVLAMVIYKLVGWMYSGKSDVESSQTTVTPIAQVAPEPVQTTITPAPTPAPIVQQPPTVITANDSDLKQKVSAIELSQQTVKAEVSSVGQQVGTVNNNINNLNTQIANLNQVIGNLSTQVAKQSAEINMLMAHYKPKPAKRVIRQAGAPRVVYYIQAVIPGRAWLIGSNGSTLTVREGTKIAGYGIVKLIDSMQGRVLTSSGQVIRFSQEDS</sequence>
<dbReference type="Gene3D" id="1.20.5.340">
    <property type="match status" value="1"/>
</dbReference>
<organism evidence="4 5">
    <name type="scientific">Legionella maioricensis</name>
    <dbReference type="NCBI Taxonomy" id="2896528"/>
    <lineage>
        <taxon>Bacteria</taxon>
        <taxon>Pseudomonadati</taxon>
        <taxon>Pseudomonadota</taxon>
        <taxon>Gammaproteobacteria</taxon>
        <taxon>Legionellales</taxon>
        <taxon>Legionellaceae</taxon>
        <taxon>Legionella</taxon>
    </lineage>
</organism>
<evidence type="ECO:0000256" key="3">
    <source>
        <dbReference type="SAM" id="Phobius"/>
    </source>
</evidence>
<dbReference type="NCBIfam" id="NF038218">
    <property type="entry name" value="IcmG_DotF_IVB"/>
    <property type="match status" value="1"/>
</dbReference>
<dbReference type="AlphaFoldDB" id="A0A9X2CZE2"/>
<name>A0A9X2CZE2_9GAMM</name>
<keyword evidence="3" id="KW-0812">Transmembrane</keyword>
<keyword evidence="3" id="KW-0472">Membrane</keyword>
<evidence type="ECO:0000313" key="5">
    <source>
        <dbReference type="Proteomes" id="UP001139721"/>
    </source>
</evidence>
<feature type="coiled-coil region" evidence="1">
    <location>
        <begin position="150"/>
        <end position="177"/>
    </location>
</feature>
<keyword evidence="5" id="KW-1185">Reference proteome</keyword>
<evidence type="ECO:0000313" key="4">
    <source>
        <dbReference type="EMBL" id="MCL9683313.1"/>
    </source>
</evidence>
<accession>A0A9X2CZE2</accession>
<dbReference type="RefSeq" id="WP_250419406.1">
    <property type="nucleotide sequence ID" value="NZ_JAJKBJ010000003.1"/>
</dbReference>
<feature type="region of interest" description="Disordered" evidence="2">
    <location>
        <begin position="1"/>
        <end position="44"/>
    </location>
</feature>
<evidence type="ECO:0000256" key="2">
    <source>
        <dbReference type="SAM" id="MobiDB-lite"/>
    </source>
</evidence>
<proteinExistence type="predicted"/>